<organism evidence="1 2">
    <name type="scientific">Amazonocrinis nigriterrae CENA67</name>
    <dbReference type="NCBI Taxonomy" id="2794033"/>
    <lineage>
        <taxon>Bacteria</taxon>
        <taxon>Bacillati</taxon>
        <taxon>Cyanobacteriota</taxon>
        <taxon>Cyanophyceae</taxon>
        <taxon>Nostocales</taxon>
        <taxon>Nostocaceae</taxon>
        <taxon>Amazonocrinis</taxon>
        <taxon>Amazonocrinis nigriterrae</taxon>
    </lineage>
</organism>
<proteinExistence type="predicted"/>
<keyword evidence="2" id="KW-1185">Reference proteome</keyword>
<name>A0A8J7L6L8_9NOST</name>
<dbReference type="RefSeq" id="WP_198124351.1">
    <property type="nucleotide sequence ID" value="NZ_JAECZC010000013.1"/>
</dbReference>
<dbReference type="AlphaFoldDB" id="A0A8J7L6L8"/>
<evidence type="ECO:0000313" key="1">
    <source>
        <dbReference type="EMBL" id="MBH8562429.1"/>
    </source>
</evidence>
<accession>A0A8J7L6L8</accession>
<sequence length="59" mass="6836">MLAHNIITVIKLRRYSIKIGNQRRLNARANAASKQSQFKEVLQRLQQALTISKQMQQSN</sequence>
<gene>
    <name evidence="1" type="ORF">I8748_09625</name>
</gene>
<protein>
    <submittedName>
        <fullName evidence="1">Uncharacterized protein</fullName>
    </submittedName>
</protein>
<evidence type="ECO:0000313" key="2">
    <source>
        <dbReference type="Proteomes" id="UP000632766"/>
    </source>
</evidence>
<comment type="caution">
    <text evidence="1">The sequence shown here is derived from an EMBL/GenBank/DDBJ whole genome shotgun (WGS) entry which is preliminary data.</text>
</comment>
<reference evidence="1 2" key="1">
    <citation type="journal article" date="2021" name="Int. J. Syst. Evol. Microbiol.">
        <title>Amazonocrinis nigriterrae gen. nov., sp. nov., Atlanticothrix silvestris gen. nov., sp. nov. and Dendronalium phyllosphericum gen. nov., sp. nov., nostocacean cyanobacteria from Brazilian environments.</title>
        <authorList>
            <person name="Alvarenga D.O."/>
            <person name="Andreote A.P.D."/>
            <person name="Branco L.H.Z."/>
            <person name="Delbaje E."/>
            <person name="Cruz R.B."/>
            <person name="Varani A.M."/>
            <person name="Fiore M.F."/>
        </authorList>
    </citation>
    <scope>NUCLEOTIDE SEQUENCE [LARGE SCALE GENOMIC DNA]</scope>
    <source>
        <strain evidence="1 2">CENA67</strain>
    </source>
</reference>
<dbReference type="Proteomes" id="UP000632766">
    <property type="component" value="Unassembled WGS sequence"/>
</dbReference>
<dbReference type="EMBL" id="JAECZC010000013">
    <property type="protein sequence ID" value="MBH8562429.1"/>
    <property type="molecule type" value="Genomic_DNA"/>
</dbReference>